<keyword evidence="2" id="KW-1185">Reference proteome</keyword>
<accession>A0A3Q9HSG5</accession>
<dbReference type="KEGG" id="aft:BBF96_13270"/>
<dbReference type="Proteomes" id="UP000267250">
    <property type="component" value="Chromosome"/>
</dbReference>
<dbReference type="InterPro" id="IPR005370">
    <property type="entry name" value="UPF0180"/>
</dbReference>
<name>A0A3Q9HSG5_9FIRM</name>
<dbReference type="Pfam" id="PF03698">
    <property type="entry name" value="UPF0180"/>
    <property type="match status" value="1"/>
</dbReference>
<dbReference type="RefSeq" id="WP_127017643.1">
    <property type="nucleotide sequence ID" value="NZ_CP016379.1"/>
</dbReference>
<proteinExistence type="predicted"/>
<organism evidence="1 2">
    <name type="scientific">Anoxybacter fermentans</name>
    <dbReference type="NCBI Taxonomy" id="1323375"/>
    <lineage>
        <taxon>Bacteria</taxon>
        <taxon>Bacillati</taxon>
        <taxon>Bacillota</taxon>
        <taxon>Clostridia</taxon>
        <taxon>Halanaerobiales</taxon>
        <taxon>Anoxybacter</taxon>
    </lineage>
</organism>
<gene>
    <name evidence="1" type="ORF">BBF96_13270</name>
</gene>
<protein>
    <recommendedName>
        <fullName evidence="3">YkuS family protein</fullName>
    </recommendedName>
</protein>
<sequence length="83" mass="8930">MSKGRVVVDDELRNIKSALEEQGYEVLGMDALGQNPDAVIVSGIDDNLMGMQGIQVKAPVISASGMNANQVINELNKKIMKTK</sequence>
<evidence type="ECO:0000313" key="1">
    <source>
        <dbReference type="EMBL" id="AZR74286.1"/>
    </source>
</evidence>
<evidence type="ECO:0008006" key="3">
    <source>
        <dbReference type="Google" id="ProtNLM"/>
    </source>
</evidence>
<evidence type="ECO:0000313" key="2">
    <source>
        <dbReference type="Proteomes" id="UP000267250"/>
    </source>
</evidence>
<reference evidence="1 2" key="1">
    <citation type="submission" date="2016-07" db="EMBL/GenBank/DDBJ databases">
        <title>Genome and transcriptome analysis of iron-reducing fermentative bacteria Anoxybacter fermentans.</title>
        <authorList>
            <person name="Zeng X."/>
            <person name="Shao Z."/>
        </authorList>
    </citation>
    <scope>NUCLEOTIDE SEQUENCE [LARGE SCALE GENOMIC DNA]</scope>
    <source>
        <strain evidence="1 2">DY22613</strain>
    </source>
</reference>
<dbReference type="AlphaFoldDB" id="A0A3Q9HSG5"/>
<dbReference type="EMBL" id="CP016379">
    <property type="protein sequence ID" value="AZR74286.1"/>
    <property type="molecule type" value="Genomic_DNA"/>
</dbReference>
<dbReference type="OrthoDB" id="1708042at2"/>